<dbReference type="SMART" id="SM01343">
    <property type="entry name" value="FATC"/>
    <property type="match status" value="1"/>
</dbReference>
<gene>
    <name evidence="24" type="ORF">GP486_000316</name>
</gene>
<protein>
    <recommendedName>
        <fullName evidence="5">Serine/threonine-protein kinase MEC1</fullName>
        <ecNumber evidence="4">2.7.11.1</ecNumber>
    </recommendedName>
    <alternativeName>
        <fullName evidence="19">ATR homolog</fullName>
    </alternativeName>
    <alternativeName>
        <fullName evidence="18">DNA-damage checkpoint kinase MEC1</fullName>
    </alternativeName>
    <alternativeName>
        <fullName evidence="17">Mitosis entry checkpoint protein 1</fullName>
    </alternativeName>
</protein>
<dbReference type="SUPFAM" id="SSF48371">
    <property type="entry name" value="ARM repeat"/>
    <property type="match status" value="1"/>
</dbReference>
<dbReference type="GO" id="GO:0005694">
    <property type="term" value="C:chromosome"/>
    <property type="evidence" value="ECO:0007669"/>
    <property type="project" value="TreeGrafter"/>
</dbReference>
<keyword evidence="6" id="KW-0723">Serine/threonine-protein kinase</keyword>
<dbReference type="InterPro" id="IPR012993">
    <property type="entry name" value="UME"/>
</dbReference>
<comment type="similarity">
    <text evidence="2">Belongs to the PI3/PI4-kinase family. ATM subfamily.</text>
</comment>
<evidence type="ECO:0000256" key="15">
    <source>
        <dbReference type="ARBA" id="ARBA00023254"/>
    </source>
</evidence>
<dbReference type="Pfam" id="PF25385">
    <property type="entry name" value="HEAT_MEC1_N"/>
    <property type="match status" value="1"/>
</dbReference>
<dbReference type="InterPro" id="IPR016024">
    <property type="entry name" value="ARM-type_fold"/>
</dbReference>
<dbReference type="GO" id="GO:0000077">
    <property type="term" value="P:DNA damage checkpoint signaling"/>
    <property type="evidence" value="ECO:0007669"/>
    <property type="project" value="TreeGrafter"/>
</dbReference>
<dbReference type="InterPro" id="IPR056802">
    <property type="entry name" value="ATR-like_M-HEAT"/>
</dbReference>
<dbReference type="Pfam" id="PF02259">
    <property type="entry name" value="FAT"/>
    <property type="match status" value="1"/>
</dbReference>
<dbReference type="GO" id="GO:0004674">
    <property type="term" value="F:protein serine/threonine kinase activity"/>
    <property type="evidence" value="ECO:0007669"/>
    <property type="project" value="UniProtKB-KW"/>
</dbReference>
<dbReference type="InterPro" id="IPR057564">
    <property type="entry name" value="HEAT_ATR"/>
</dbReference>
<keyword evidence="12" id="KW-0156">Chromatin regulator</keyword>
<comment type="subunit">
    <text evidence="3">Associates with DNA double-strand breaks.</text>
</comment>
<keyword evidence="7" id="KW-0808">Transferase</keyword>
<feature type="region of interest" description="Disordered" evidence="20">
    <location>
        <begin position="1"/>
        <end position="22"/>
    </location>
</feature>
<dbReference type="Pfam" id="PF23593">
    <property type="entry name" value="HEAT_ATR"/>
    <property type="match status" value="1"/>
</dbReference>
<organism evidence="24 25">
    <name type="scientific">Trichoglossum hirsutum</name>
    <dbReference type="NCBI Taxonomy" id="265104"/>
    <lineage>
        <taxon>Eukaryota</taxon>
        <taxon>Fungi</taxon>
        <taxon>Dikarya</taxon>
        <taxon>Ascomycota</taxon>
        <taxon>Pezizomycotina</taxon>
        <taxon>Geoglossomycetes</taxon>
        <taxon>Geoglossales</taxon>
        <taxon>Geoglossaceae</taxon>
        <taxon>Trichoglossum</taxon>
    </lineage>
</organism>
<dbReference type="Pfam" id="PF25030">
    <property type="entry name" value="M-HEAT_ATR"/>
    <property type="match status" value="1"/>
</dbReference>
<feature type="domain" description="FATC" evidence="23">
    <location>
        <begin position="2411"/>
        <end position="2443"/>
    </location>
</feature>
<dbReference type="EC" id="2.7.11.1" evidence="4"/>
<evidence type="ECO:0000256" key="10">
    <source>
        <dbReference type="ARBA" id="ARBA00022777"/>
    </source>
</evidence>
<dbReference type="PANTHER" id="PTHR11139">
    <property type="entry name" value="ATAXIA TELANGIECTASIA MUTATED ATM -RELATED"/>
    <property type="match status" value="1"/>
</dbReference>
<evidence type="ECO:0000256" key="9">
    <source>
        <dbReference type="ARBA" id="ARBA00022763"/>
    </source>
</evidence>
<dbReference type="PROSITE" id="PS51189">
    <property type="entry name" value="FAT"/>
    <property type="match status" value="1"/>
</dbReference>
<dbReference type="GO" id="GO:0005524">
    <property type="term" value="F:ATP binding"/>
    <property type="evidence" value="ECO:0007669"/>
    <property type="project" value="UniProtKB-KW"/>
</dbReference>
<keyword evidence="11" id="KW-0067">ATP-binding</keyword>
<evidence type="ECO:0000256" key="18">
    <source>
        <dbReference type="ARBA" id="ARBA00030459"/>
    </source>
</evidence>
<dbReference type="SUPFAM" id="SSF56112">
    <property type="entry name" value="Protein kinase-like (PK-like)"/>
    <property type="match status" value="1"/>
</dbReference>
<dbReference type="InterPro" id="IPR011009">
    <property type="entry name" value="Kinase-like_dom_sf"/>
</dbReference>
<dbReference type="InterPro" id="IPR003152">
    <property type="entry name" value="FATC_dom"/>
</dbReference>
<evidence type="ECO:0000256" key="13">
    <source>
        <dbReference type="ARBA" id="ARBA00023204"/>
    </source>
</evidence>
<evidence type="ECO:0000259" key="22">
    <source>
        <dbReference type="PROSITE" id="PS51189"/>
    </source>
</evidence>
<evidence type="ECO:0000256" key="4">
    <source>
        <dbReference type="ARBA" id="ARBA00012513"/>
    </source>
</evidence>
<dbReference type="GO" id="GO:0006281">
    <property type="term" value="P:DNA repair"/>
    <property type="evidence" value="ECO:0007669"/>
    <property type="project" value="UniProtKB-KW"/>
</dbReference>
<dbReference type="GO" id="GO:0000723">
    <property type="term" value="P:telomere maintenance"/>
    <property type="evidence" value="ECO:0007669"/>
    <property type="project" value="TreeGrafter"/>
</dbReference>
<comment type="subcellular location">
    <subcellularLocation>
        <location evidence="1">Nucleus</location>
    </subcellularLocation>
</comment>
<evidence type="ECO:0000256" key="2">
    <source>
        <dbReference type="ARBA" id="ARBA00010769"/>
    </source>
</evidence>
<comment type="caution">
    <text evidence="24">The sequence shown here is derived from an EMBL/GenBank/DDBJ whole genome shotgun (WGS) entry which is preliminary data.</text>
</comment>
<name>A0A9P8LI13_9PEZI</name>
<dbReference type="CDD" id="cd00892">
    <property type="entry name" value="PIKKc_ATR"/>
    <property type="match status" value="1"/>
</dbReference>
<proteinExistence type="inferred from homology"/>
<dbReference type="FunFam" id="1.10.1070.11:FF:000031">
    <property type="entry name" value="Phosphatidyl inositol 3-kinase"/>
    <property type="match status" value="1"/>
</dbReference>
<evidence type="ECO:0000256" key="19">
    <source>
        <dbReference type="ARBA" id="ARBA00033001"/>
    </source>
</evidence>
<dbReference type="Pfam" id="PF00454">
    <property type="entry name" value="PI3_PI4_kinase"/>
    <property type="match status" value="1"/>
</dbReference>
<dbReference type="PANTHER" id="PTHR11139:SF125">
    <property type="entry name" value="SERINE_THREONINE-PROTEIN KINASE MEC1"/>
    <property type="match status" value="1"/>
</dbReference>
<dbReference type="EMBL" id="JAGHQM010000018">
    <property type="protein sequence ID" value="KAH0566290.1"/>
    <property type="molecule type" value="Genomic_DNA"/>
</dbReference>
<reference evidence="24" key="1">
    <citation type="submission" date="2021-03" db="EMBL/GenBank/DDBJ databases">
        <title>Comparative genomics and phylogenomic investigation of the class Geoglossomycetes provide insights into ecological specialization and systematics.</title>
        <authorList>
            <person name="Melie T."/>
            <person name="Pirro S."/>
            <person name="Miller A.N."/>
            <person name="Quandt A."/>
        </authorList>
    </citation>
    <scope>NUCLEOTIDE SEQUENCE</scope>
    <source>
        <strain evidence="24">CAQ_001_2017</strain>
    </source>
</reference>
<dbReference type="InterPro" id="IPR050517">
    <property type="entry name" value="DDR_Repair_Kinase"/>
</dbReference>
<evidence type="ECO:0000256" key="12">
    <source>
        <dbReference type="ARBA" id="ARBA00022853"/>
    </source>
</evidence>
<sequence length="2443" mass="273856">MARRGGGSQFSDTRNNTDNTDALPQSTIAAQIVQNLSTKNGDPQPADRGSFQQLLTEILGAEGDHSAENRAFEKDFNVNYKLVCVVTKAGLDVLLSQDPFITPENLLVQASNSISVIHLTIQKTPQILFFSPTSGIEVSDKFQPPLFVLLLPKIFSLLGHPIANPLQEKLVDLLSLLFEVTTRSSGLWKRSGELLHYFRVCISAVLRSLEPIGGVGQATLDFKVVLPPDGTALGTHRDILVFVSKSYQTGVTDTLQASLIALNLLSVLLSRIWNSRALRSSVSFTKSDYVWALDSISHLWTTLADLRQGPAFSERLSNPCLTILRLLRDRLRSNPMRSRTLDDKAVLLLIRISADLLRWPRHDLTTLLESELCSVFIDILVLSDQTNTASEAVDGYLLPPVLELVTNGGLSSLSQDMQLILARILRRKANDTQAFEGKGIAAADVSQNVTLKDPVLEEKLRKLEVREGSRYDEVARPHKRRRLLKDPGVKRDLITQLTTEVFGLLGSQVAADLDGLSMIASNDQCRAFELLGCLACAGAGTLSFKDQSGGSGEISRCLICDIGSPTNPKEAIWDEVESQEVFLTLASLIKTPECQRSTKPRVWAMLAVRKLMVHTNNPAYLELAKSYFGEWCLQSHCSSLRELRIAAGRALPTFLRKSLKPEILQENRIVVLDFLRKVSDQNELSLQETCVLAWGQVAFVSSDDELNIVLLRLVQYLGHPNPIIYGLAYYQLQRLSRVNRTPLWRLLMPFWPSISVTVVKDLQTCPQTIQLLSDLLCMSVSEFLKETQHHTLPYLILLKKRDIILRVAQASGGDSSWSICVKDKNLAATLALLFVQPFNNVEGTTMALLREASPMFGKLELEEFAQSLPIPVAAELLKIAGDQVSEKKLRAHRAIQILASLASKKTCQSKERNLVGWFFETYVLGLMTQFAESINDVGLRISSLEKRRCLRAIEEMIKLAKSNIADGLPQASSALEADDLRDQAFSTWATMVITLTEEDIGVLLGNTFSIVVQYWDAFRPETQQRAVDMIGYLLKTYNGLIQSSISTIPLLKSIPALSEFELELGKLRKQVDQRYQYEAFRVRCQHENVTVVERALSELVPFLQENQSFLHISAVSEQPDALIGGLTRSVLDACVKFNDSRPEIANLCAQCLGLIGCVDPNRVEAIRGKRDILVKDNFERADEAIEFVVFFFQEILVKAFLSATDPKAQGFLAYVIQELLKFCAFDVDVTARSRVDSQSNANVRRWLAIPLSVRNTLAPFLTSRYSLTVNFMKPDSTYPIFPSERSHGAWLRAFVLDLLGKAVGENAATIFPVCVRVIRGQDISIANFLLPYVALNVIVGGTDQQRKDIGKELLAVLDHHPLDDTHARRESLKHSSETVFQVLDYLSRWMQEKKKQIASSGRILTAKKSGNVQADENGSNPEVQVRRVEQILSMIPADVISRRAVECKSYSRALFHWEMYIRQERENTRASDREVQLEPLFERMQEIYTQIDEPDGIEGISAHLHVLNIDQQILEHRKAGRWTAAQSWYELLLAENPDNVDTQVNLLTCLKESGQHEVLLNNLEGLSQPKASATSKLLPFAVEASWVTGKWDKLEKYLSGSIGAYTGDFNVGIGQALLALYKKDIEKFSKIIRQLRESVAKGLTNPATVSLQACHDSMLKLHVLTDIEYLGGSTTQRHIDRSSLFGLLDRRLEVVGAFLSDKQYLLGLQRAAMQLSSLDLTKEDIASSWLTSARLARKAKFTHQAFNAVLHASQLGAHSATIEHSRLLWAEGHHRRAIQSLEGAIAANVFRTHNLDALPESNISITGPQEQQNILSAQANLLLAKWLDNAGQTQSQSIIVRYRRACNAHRRWERGHYYLGRHYNKLFESERALPPNKRAQPFVNGEIAKLVIQNYLRSLGYGAKYIFQTLPRLLTLWLDLGAEAEEPVDPKAGNHEDFQAHIFQQRKIMLEAVHSTLRKYIDKLPAFVFFTAFPQIVARICHPNITVYGILQDIIVKVVSTHPQQALWALLAIDVKRSRSEAFGLELRTVVLQGQKLSSQLLHVCEAEIIGKPTSVSLTKDLGFNHRAAPCPLVVPLETTLTASLPTTPDTMKRHEAFARDTVTVTAFLDEVLVLNSLQRPRKVSVRGSDGHVYGLLCKPKDDLRKDQRLMTFNGMINRSLIKDAESSLRRLYIKTYAVTPLNEECGLIEWVDNLKPLRDILLKLYKSRGISPNYQELRLLLEEACSDPTKLSVFTKKILPSFPPIFHEWFVEMFPEPGAWFAARLKYTRSCAVMSMVGMVLGLGDRHGENILFEEGNGGTLHVDFNCLFDKGLTFEKPERVPFRLTHNMVDAFGVYGYEGPFRKSCELTMKILRQNEDTLMTILEAFLYDPTTDFIGKKKKSNVDVPDTPRGVLDSVQSKVRGLLRGESVPLSVEGHVHELIQQAVSPENLAAMYIGWCAFF</sequence>
<keyword evidence="13" id="KW-0234">DNA repair</keyword>
<evidence type="ECO:0000256" key="3">
    <source>
        <dbReference type="ARBA" id="ARBA00011370"/>
    </source>
</evidence>
<evidence type="ECO:0000256" key="20">
    <source>
        <dbReference type="SAM" id="MobiDB-lite"/>
    </source>
</evidence>
<evidence type="ECO:0000259" key="21">
    <source>
        <dbReference type="PROSITE" id="PS50290"/>
    </source>
</evidence>
<keyword evidence="25" id="KW-1185">Reference proteome</keyword>
<evidence type="ECO:0000313" key="25">
    <source>
        <dbReference type="Proteomes" id="UP000750711"/>
    </source>
</evidence>
<feature type="domain" description="PI3K/PI4K catalytic" evidence="21">
    <location>
        <begin position="2108"/>
        <end position="2431"/>
    </location>
</feature>
<keyword evidence="14" id="KW-0539">Nucleus</keyword>
<evidence type="ECO:0000256" key="16">
    <source>
        <dbReference type="ARBA" id="ARBA00025079"/>
    </source>
</evidence>
<dbReference type="PROSITE" id="PS50290">
    <property type="entry name" value="PI3_4_KINASE_3"/>
    <property type="match status" value="1"/>
</dbReference>
<feature type="compositionally biased region" description="Polar residues" evidence="20">
    <location>
        <begin position="9"/>
        <end position="22"/>
    </location>
</feature>
<keyword evidence="15" id="KW-0469">Meiosis</keyword>
<comment type="function">
    <text evidence="16">Serine/threonine protein kinase which activates checkpoint signaling upon genotoxic stresses such as ionizing radiation (IR), ultraviolet light (UV), or DNA replication stalling, thereby acting as a DNA damage sensor. Recognizes the substrate consensus sequence [ST]-Q. Phosphorylates histone H2A to form H2AS128ph (gamma-H2A) at sites of DNA damage, involved in the regulation of DNA damage response mechanism. Required for the control of telomere length and genome stability.</text>
</comment>
<dbReference type="PROSITE" id="PS51190">
    <property type="entry name" value="FATC"/>
    <property type="match status" value="1"/>
</dbReference>
<dbReference type="InterPro" id="IPR003151">
    <property type="entry name" value="PIK-rel_kinase_FAT"/>
</dbReference>
<dbReference type="Gene3D" id="3.30.1010.10">
    <property type="entry name" value="Phosphatidylinositol 3-kinase Catalytic Subunit, Chain A, domain 4"/>
    <property type="match status" value="1"/>
</dbReference>
<dbReference type="InterPro" id="IPR000403">
    <property type="entry name" value="PI3/4_kinase_cat_dom"/>
</dbReference>
<evidence type="ECO:0000256" key="5">
    <source>
        <dbReference type="ARBA" id="ARBA00021345"/>
    </source>
</evidence>
<evidence type="ECO:0000256" key="11">
    <source>
        <dbReference type="ARBA" id="ARBA00022840"/>
    </source>
</evidence>
<dbReference type="Pfam" id="PF08064">
    <property type="entry name" value="UME"/>
    <property type="match status" value="1"/>
</dbReference>
<dbReference type="SMART" id="SM00146">
    <property type="entry name" value="PI3Kc"/>
    <property type="match status" value="1"/>
</dbReference>
<dbReference type="Pfam" id="PF02260">
    <property type="entry name" value="FATC"/>
    <property type="match status" value="1"/>
</dbReference>
<feature type="domain" description="FAT" evidence="22">
    <location>
        <begin position="1439"/>
        <end position="2016"/>
    </location>
</feature>
<dbReference type="InterPro" id="IPR036940">
    <property type="entry name" value="PI3/4_kinase_cat_sf"/>
</dbReference>
<dbReference type="GO" id="GO:0005634">
    <property type="term" value="C:nucleus"/>
    <property type="evidence" value="ECO:0007669"/>
    <property type="project" value="UniProtKB-SubCell"/>
</dbReference>
<evidence type="ECO:0000256" key="6">
    <source>
        <dbReference type="ARBA" id="ARBA00022527"/>
    </source>
</evidence>
<evidence type="ECO:0000256" key="7">
    <source>
        <dbReference type="ARBA" id="ARBA00022679"/>
    </source>
</evidence>
<evidence type="ECO:0000256" key="17">
    <source>
        <dbReference type="ARBA" id="ARBA00029679"/>
    </source>
</evidence>
<accession>A0A9P8LI13</accession>
<evidence type="ECO:0000259" key="23">
    <source>
        <dbReference type="PROSITE" id="PS51190"/>
    </source>
</evidence>
<keyword evidence="9" id="KW-0227">DNA damage</keyword>
<dbReference type="InterPro" id="IPR058681">
    <property type="entry name" value="HEAT_MEC1_N"/>
</dbReference>
<keyword evidence="10" id="KW-0418">Kinase</keyword>
<dbReference type="InterPro" id="IPR014009">
    <property type="entry name" value="PIK_FAT"/>
</dbReference>
<dbReference type="SMART" id="SM00802">
    <property type="entry name" value="UME"/>
    <property type="match status" value="1"/>
</dbReference>
<evidence type="ECO:0000313" key="24">
    <source>
        <dbReference type="EMBL" id="KAH0566290.1"/>
    </source>
</evidence>
<evidence type="ECO:0000256" key="8">
    <source>
        <dbReference type="ARBA" id="ARBA00022741"/>
    </source>
</evidence>
<keyword evidence="8" id="KW-0547">Nucleotide-binding</keyword>
<dbReference type="Proteomes" id="UP000750711">
    <property type="component" value="Unassembled WGS sequence"/>
</dbReference>
<evidence type="ECO:0000256" key="1">
    <source>
        <dbReference type="ARBA" id="ARBA00004123"/>
    </source>
</evidence>
<dbReference type="Gene3D" id="1.10.1070.11">
    <property type="entry name" value="Phosphatidylinositol 3-/4-kinase, catalytic domain"/>
    <property type="match status" value="1"/>
</dbReference>
<evidence type="ECO:0000256" key="14">
    <source>
        <dbReference type="ARBA" id="ARBA00023242"/>
    </source>
</evidence>